<dbReference type="Pfam" id="PF13684">
    <property type="entry name" value="FakA-like_C"/>
    <property type="match status" value="1"/>
</dbReference>
<gene>
    <name evidence="2" type="ORF">PRVXT_001339</name>
</gene>
<dbReference type="NCBIfam" id="TIGR03599">
    <property type="entry name" value="YloV"/>
    <property type="match status" value="1"/>
</dbReference>
<dbReference type="PANTHER" id="PTHR33434">
    <property type="entry name" value="DEGV DOMAIN-CONTAINING PROTEIN DR_1986-RELATED"/>
    <property type="match status" value="1"/>
</dbReference>
<dbReference type="InterPro" id="IPR050270">
    <property type="entry name" value="DegV_domain_contain"/>
</dbReference>
<evidence type="ECO:0000313" key="2">
    <source>
        <dbReference type="EMBL" id="XBX76161.1"/>
    </source>
</evidence>
<dbReference type="EMBL" id="CP158367">
    <property type="protein sequence ID" value="XBX76161.1"/>
    <property type="molecule type" value="Genomic_DNA"/>
</dbReference>
<dbReference type="InterPro" id="IPR048394">
    <property type="entry name" value="FakA-like_M"/>
</dbReference>
<feature type="domain" description="DhaL" evidence="1">
    <location>
        <begin position="9"/>
        <end position="201"/>
    </location>
</feature>
<evidence type="ECO:0000259" key="1">
    <source>
        <dbReference type="PROSITE" id="PS51480"/>
    </source>
</evidence>
<dbReference type="SMART" id="SM01121">
    <property type="entry name" value="Dak1_2"/>
    <property type="match status" value="1"/>
</dbReference>
<proteinExistence type="predicted"/>
<dbReference type="InterPro" id="IPR033470">
    <property type="entry name" value="FakA-like_C"/>
</dbReference>
<dbReference type="Pfam" id="PF02734">
    <property type="entry name" value="Dak2"/>
    <property type="match status" value="1"/>
</dbReference>
<dbReference type="RefSeq" id="WP_350344895.1">
    <property type="nucleotide sequence ID" value="NZ_CP158367.1"/>
</dbReference>
<dbReference type="InterPro" id="IPR036117">
    <property type="entry name" value="DhaL_dom_sf"/>
</dbReference>
<accession>A0AAU7VQ49</accession>
<dbReference type="Gene3D" id="1.25.40.340">
    <property type="match status" value="1"/>
</dbReference>
<dbReference type="InterPro" id="IPR004007">
    <property type="entry name" value="DhaL_dom"/>
</dbReference>
<dbReference type="SMART" id="SM01120">
    <property type="entry name" value="Dak2"/>
    <property type="match status" value="1"/>
</dbReference>
<reference evidence="2" key="1">
    <citation type="journal article" date="2013" name="Extremophiles">
        <title>Proteinivorax tanatarense gen. nov., sp. nov., an anaerobic, haloalkaliphilic, proteolytic bacterium isolated from a decaying algal bloom, and proposal of Proteinivoraceae fam. nov.</title>
        <authorList>
            <person name="Kevbrin V."/>
            <person name="Boltyanskaya Y."/>
            <person name="Zhilina T."/>
            <person name="Kolganova T."/>
            <person name="Lavrentjeva E."/>
            <person name="Kuznetsov B."/>
        </authorList>
    </citation>
    <scope>NUCLEOTIDE SEQUENCE</scope>
    <source>
        <strain evidence="2">Z-910T</strain>
    </source>
</reference>
<dbReference type="Pfam" id="PF21645">
    <property type="entry name" value="FakA-like_M"/>
    <property type="match status" value="1"/>
</dbReference>
<dbReference type="GO" id="GO:0006071">
    <property type="term" value="P:glycerol metabolic process"/>
    <property type="evidence" value="ECO:0007669"/>
    <property type="project" value="InterPro"/>
</dbReference>
<organism evidence="2">
    <name type="scientific">Proteinivorax tanatarense</name>
    <dbReference type="NCBI Taxonomy" id="1260629"/>
    <lineage>
        <taxon>Bacteria</taxon>
        <taxon>Bacillati</taxon>
        <taxon>Bacillota</taxon>
        <taxon>Clostridia</taxon>
        <taxon>Eubacteriales</taxon>
        <taxon>Proteinivoracaceae</taxon>
        <taxon>Proteinivorax</taxon>
    </lineage>
</organism>
<dbReference type="AlphaFoldDB" id="A0AAU7VQ49"/>
<dbReference type="SUPFAM" id="SSF82549">
    <property type="entry name" value="DAK1/DegV-like"/>
    <property type="match status" value="1"/>
</dbReference>
<dbReference type="GO" id="GO:0004371">
    <property type="term" value="F:glycerone kinase activity"/>
    <property type="evidence" value="ECO:0007669"/>
    <property type="project" value="InterPro"/>
</dbReference>
<protein>
    <submittedName>
        <fullName evidence="2">DAK2 domain-containing protein</fullName>
    </submittedName>
</protein>
<sequence>MYLKQLDGNILSEMLVLGAESLSANKEKIDSLNVFPVPDGDTGTNMNLTMASAIREIEKQKGESVKDVAKALSNGSLMGARGNSGVILSQLFRGFSKAIEDKKVVTPVDFALGLNEGVKTAYKAVLKPVEGTILTVSKFAAKGALLKARDGGDFLEVMEACLSEGQKTLDKTPEMLDVLKQANVVDAGGKGLLVIYEGWLKALKGEKLEVVASPTDIVEKVDHKDEHPQDVDEIEFGYCTEFLVQGNNIDIEKMRKDLEYLGDSLLVVGDEDVVKVHLHTNNPGKALETAIVNGELQGIKIDNMRAQARDIMVAKEKDRNKPSKDIGVITVASGEGLSDIFTSMGVDYVIEGGQTMNPSTEDFVNAIEKINAKSVILLPNNSNIILAAQQAEKISPIPTRVIPTKTVPQGVSALLNYQSEGAELDEVFEQMKDAIVDVKSGQITYAVRSSNYNGMEINEGDILGIAEGEIKVLGKGINKITLDLLESLVDDETEIITLFYGKDMTEEESNEVVEAIEEKFDDLEIELHYGGQPLYYFLISVE</sequence>
<reference evidence="2" key="2">
    <citation type="submission" date="2024-06" db="EMBL/GenBank/DDBJ databases">
        <authorList>
            <person name="Petrova K.O."/>
            <person name="Toshchakov S.V."/>
            <person name="Boltjanskaja Y.V."/>
            <person name="Kevbrin V."/>
        </authorList>
    </citation>
    <scope>NUCLEOTIDE SEQUENCE</scope>
    <source>
        <strain evidence="2">Z-910T</strain>
    </source>
</reference>
<dbReference type="PANTHER" id="PTHR33434:SF4">
    <property type="entry name" value="PHOSPHATASE PROTEIN"/>
    <property type="match status" value="1"/>
</dbReference>
<dbReference type="SUPFAM" id="SSF101473">
    <property type="entry name" value="DhaL-like"/>
    <property type="match status" value="1"/>
</dbReference>
<name>A0AAU7VQ49_9FIRM</name>
<dbReference type="InterPro" id="IPR019986">
    <property type="entry name" value="YloV-like"/>
</dbReference>
<dbReference type="PROSITE" id="PS51480">
    <property type="entry name" value="DHAL"/>
    <property type="match status" value="1"/>
</dbReference>